<name>A0A2M9C4W7_9MICO</name>
<dbReference type="Gene3D" id="1.20.120.530">
    <property type="entry name" value="GntR ligand-binding domain-like"/>
    <property type="match status" value="1"/>
</dbReference>
<dbReference type="RefSeq" id="WP_245861254.1">
    <property type="nucleotide sequence ID" value="NZ_PGFB01000001.1"/>
</dbReference>
<dbReference type="PANTHER" id="PTHR43537">
    <property type="entry name" value="TRANSCRIPTIONAL REGULATOR, GNTR FAMILY"/>
    <property type="match status" value="1"/>
</dbReference>
<reference evidence="5 6" key="1">
    <citation type="submission" date="2017-11" db="EMBL/GenBank/DDBJ databases">
        <title>Genomic Encyclopedia of Archaeal and Bacterial Type Strains, Phase II (KMG-II): From Individual Species to Whole Genera.</title>
        <authorList>
            <person name="Goeker M."/>
        </authorList>
    </citation>
    <scope>NUCLEOTIDE SEQUENCE [LARGE SCALE GENOMIC DNA]</scope>
    <source>
        <strain evidence="5 6">DSM 25625</strain>
    </source>
</reference>
<evidence type="ECO:0000259" key="4">
    <source>
        <dbReference type="PROSITE" id="PS50949"/>
    </source>
</evidence>
<evidence type="ECO:0000313" key="5">
    <source>
        <dbReference type="EMBL" id="PJJ65552.1"/>
    </source>
</evidence>
<evidence type="ECO:0000256" key="1">
    <source>
        <dbReference type="ARBA" id="ARBA00023015"/>
    </source>
</evidence>
<evidence type="ECO:0000256" key="2">
    <source>
        <dbReference type="ARBA" id="ARBA00023125"/>
    </source>
</evidence>
<comment type="caution">
    <text evidence="5">The sequence shown here is derived from an EMBL/GenBank/DDBJ whole genome shotgun (WGS) entry which is preliminary data.</text>
</comment>
<dbReference type="EMBL" id="PGFB01000001">
    <property type="protein sequence ID" value="PJJ65552.1"/>
    <property type="molecule type" value="Genomic_DNA"/>
</dbReference>
<dbReference type="SUPFAM" id="SSF46785">
    <property type="entry name" value="Winged helix' DNA-binding domain"/>
    <property type="match status" value="1"/>
</dbReference>
<dbReference type="CDD" id="cd07377">
    <property type="entry name" value="WHTH_GntR"/>
    <property type="match status" value="1"/>
</dbReference>
<keyword evidence="3" id="KW-0804">Transcription</keyword>
<dbReference type="InterPro" id="IPR000524">
    <property type="entry name" value="Tscrpt_reg_HTH_GntR"/>
</dbReference>
<dbReference type="InterPro" id="IPR036390">
    <property type="entry name" value="WH_DNA-bd_sf"/>
</dbReference>
<evidence type="ECO:0000313" key="6">
    <source>
        <dbReference type="Proteomes" id="UP000230161"/>
    </source>
</evidence>
<dbReference type="InterPro" id="IPR011711">
    <property type="entry name" value="GntR_C"/>
</dbReference>
<keyword evidence="1" id="KW-0805">Transcription regulation</keyword>
<dbReference type="Pfam" id="PF07729">
    <property type="entry name" value="FCD"/>
    <property type="match status" value="1"/>
</dbReference>
<keyword evidence="2 5" id="KW-0238">DNA-binding</keyword>
<dbReference type="GO" id="GO:0003677">
    <property type="term" value="F:DNA binding"/>
    <property type="evidence" value="ECO:0007669"/>
    <property type="project" value="UniProtKB-KW"/>
</dbReference>
<evidence type="ECO:0000256" key="3">
    <source>
        <dbReference type="ARBA" id="ARBA00023163"/>
    </source>
</evidence>
<dbReference type="Proteomes" id="UP000230161">
    <property type="component" value="Unassembled WGS sequence"/>
</dbReference>
<dbReference type="SMART" id="SM00895">
    <property type="entry name" value="FCD"/>
    <property type="match status" value="1"/>
</dbReference>
<dbReference type="PANTHER" id="PTHR43537:SF47">
    <property type="entry name" value="REGULATORY PROTEIN GNTR HTH"/>
    <property type="match status" value="1"/>
</dbReference>
<accession>A0A2M9C4W7</accession>
<dbReference type="GO" id="GO:0003700">
    <property type="term" value="F:DNA-binding transcription factor activity"/>
    <property type="evidence" value="ECO:0007669"/>
    <property type="project" value="InterPro"/>
</dbReference>
<dbReference type="InterPro" id="IPR036388">
    <property type="entry name" value="WH-like_DNA-bd_sf"/>
</dbReference>
<proteinExistence type="predicted"/>
<dbReference type="PRINTS" id="PR00035">
    <property type="entry name" value="HTHGNTR"/>
</dbReference>
<sequence length="231" mass="25080">MNMPSPDRNGRLHAVRRVGLIGQVTEELRAKITAGEWTVGAKIPTEGELAEMTGTGRNTVREAVQALVYDGLLERRQGSGTYVTATSSLGSALAKHIGPAQRRDILELRQALDVTASSLAARRRDSADVELLTAAAERRRTAWRTGAVNEQVAADLALHRAIVVAAHNPLYLEVYDSLVDTMREEIESNIVHGENDHNEEHDELVLAVVAGDDEKAGRIAHSLLTQLLASL</sequence>
<dbReference type="SUPFAM" id="SSF48008">
    <property type="entry name" value="GntR ligand-binding domain-like"/>
    <property type="match status" value="1"/>
</dbReference>
<keyword evidence="6" id="KW-1185">Reference proteome</keyword>
<gene>
    <name evidence="5" type="ORF">CLV54_0585</name>
</gene>
<dbReference type="InterPro" id="IPR008920">
    <property type="entry name" value="TF_FadR/GntR_C"/>
</dbReference>
<organism evidence="5 6">
    <name type="scientific">Compostimonas suwonensis</name>
    <dbReference type="NCBI Taxonomy" id="1048394"/>
    <lineage>
        <taxon>Bacteria</taxon>
        <taxon>Bacillati</taxon>
        <taxon>Actinomycetota</taxon>
        <taxon>Actinomycetes</taxon>
        <taxon>Micrococcales</taxon>
        <taxon>Microbacteriaceae</taxon>
        <taxon>Compostimonas</taxon>
    </lineage>
</organism>
<feature type="domain" description="HTH gntR-type" evidence="4">
    <location>
        <begin position="18"/>
        <end position="86"/>
    </location>
</feature>
<dbReference type="SMART" id="SM00345">
    <property type="entry name" value="HTH_GNTR"/>
    <property type="match status" value="1"/>
</dbReference>
<dbReference type="Gene3D" id="1.10.10.10">
    <property type="entry name" value="Winged helix-like DNA-binding domain superfamily/Winged helix DNA-binding domain"/>
    <property type="match status" value="1"/>
</dbReference>
<dbReference type="PROSITE" id="PS50949">
    <property type="entry name" value="HTH_GNTR"/>
    <property type="match status" value="1"/>
</dbReference>
<protein>
    <submittedName>
        <fullName evidence="5">DNA-binding FadR family transcriptional regulator</fullName>
    </submittedName>
</protein>
<dbReference type="AlphaFoldDB" id="A0A2M9C4W7"/>
<dbReference type="Pfam" id="PF00392">
    <property type="entry name" value="GntR"/>
    <property type="match status" value="1"/>
</dbReference>